<evidence type="ECO:0000256" key="1">
    <source>
        <dbReference type="ARBA" id="ARBA00011900"/>
    </source>
</evidence>
<keyword evidence="3 6" id="KW-0808">Transferase</keyword>
<protein>
    <recommendedName>
        <fullName evidence="1">site-specific DNA-methyltransferase (adenine-specific)</fullName>
        <ecNumber evidence="1">2.1.1.72</ecNumber>
    </recommendedName>
</protein>
<dbReference type="STRING" id="1123501.Wenmar_01159"/>
<organism evidence="6 7">
    <name type="scientific">Wenxinia marina DSM 24838</name>
    <dbReference type="NCBI Taxonomy" id="1123501"/>
    <lineage>
        <taxon>Bacteria</taxon>
        <taxon>Pseudomonadati</taxon>
        <taxon>Pseudomonadota</taxon>
        <taxon>Alphaproteobacteria</taxon>
        <taxon>Rhodobacterales</taxon>
        <taxon>Roseobacteraceae</taxon>
        <taxon>Wenxinia</taxon>
    </lineage>
</organism>
<feature type="domain" description="MmeI-like DNA-methyltransferase" evidence="5">
    <location>
        <begin position="285"/>
        <end position="351"/>
    </location>
</feature>
<evidence type="ECO:0000313" key="7">
    <source>
        <dbReference type="Proteomes" id="UP000035100"/>
    </source>
</evidence>
<evidence type="ECO:0000256" key="2">
    <source>
        <dbReference type="ARBA" id="ARBA00022603"/>
    </source>
</evidence>
<sequence length="812" mass="90121">MHRAYTFADVLETDAATRTVALAAFTQTPESFRSAAFGVVENVQDSAAAIMGSRALGAPIFLSIDGDSVGVWAVGARGAPRLIERVPVKRLPELFARNRDAWTPQALHRVKAAGHARDVVQIDFVDLGLLPAIEHEVQNKLHQTMADVLDLLLPKTASSDAEKAAFRLTFRLLAAKILIDRGHPAASEWKPDDVMAVLEGIQSYYGLGFLGADVAAVAHESIDAAWARLRTAITLRNISSDSLAFVYENTLVTADTRKLFGTHSTPRPVAEYVLRQLDLSRYDPETVRIAEPFAGAGIFLVAALRELRDLLPSDWPAERRHQFLISRLAGAELDVFACEVATLSLILADYPNANGWHLSSIDLFAKGALDEFLRGATVVLCNPPFEDFTKEERGEYADAFAISPSKAMVALSSAIDAGPDAIGFVLPRGVLQQRKYRKLRERLASHYHRVELVSLPDRIFEKATFPCALVLAVERRAQVESGRPVRLTARTVADAGRAQFLESGDVTSSRQAVREVADGNLWIGELDALWSYLEDSPTLGSFADIFRGLQWRSQREGVSHQPGPLKERGVYRPVDSLAPFQLAKPVWLIADPDRNLYPGPLSRPWEKPKVLINNQRSSRGPWRLVAAPDEGGLWASQQFSGIWPTASYDIYVLAAILNGPLANAFVTEHSTDHDFTNAMLAKLPLPRSLDTAQIRNAVIEYIAALENKHQSLLVLDESDEELIRLLLWIDALVLKGYDLPPRLEHQLLAYFDGCRRPTEHDFQGWLPKDLRGFVPLHEWLTKDDAINRGPWVLDVFRPMSDEENDAISRFIA</sequence>
<reference evidence="6 7" key="1">
    <citation type="submission" date="2013-01" db="EMBL/GenBank/DDBJ databases">
        <authorList>
            <person name="Fiebig A."/>
            <person name="Goeker M."/>
            <person name="Klenk H.-P.P."/>
        </authorList>
    </citation>
    <scope>NUCLEOTIDE SEQUENCE [LARGE SCALE GENOMIC DNA]</scope>
    <source>
        <strain evidence="6 7">DSM 24838</strain>
    </source>
</reference>
<dbReference type="EC" id="2.1.1.72" evidence="1"/>
<dbReference type="Proteomes" id="UP000035100">
    <property type="component" value="Unassembled WGS sequence"/>
</dbReference>
<name>A0A0D0NPN5_9RHOB</name>
<keyword evidence="7" id="KW-1185">Reference proteome</keyword>
<proteinExistence type="predicted"/>
<dbReference type="EMBL" id="AONG01000006">
    <property type="protein sequence ID" value="KIQ70200.1"/>
    <property type="molecule type" value="Genomic_DNA"/>
</dbReference>
<dbReference type="Gene3D" id="3.40.50.150">
    <property type="entry name" value="Vaccinia Virus protein VP39"/>
    <property type="match status" value="1"/>
</dbReference>
<dbReference type="AlphaFoldDB" id="A0A0D0NPN5"/>
<accession>A0A0D0NPN5</accession>
<dbReference type="InterPro" id="IPR046816">
    <property type="entry name" value="MmeI_Mtase"/>
</dbReference>
<comment type="caution">
    <text evidence="6">The sequence shown here is derived from an EMBL/GenBank/DDBJ whole genome shotgun (WGS) entry which is preliminary data.</text>
</comment>
<evidence type="ECO:0000256" key="4">
    <source>
        <dbReference type="ARBA" id="ARBA00047942"/>
    </source>
</evidence>
<dbReference type="GO" id="GO:0032259">
    <property type="term" value="P:methylation"/>
    <property type="evidence" value="ECO:0007669"/>
    <property type="project" value="UniProtKB-KW"/>
</dbReference>
<dbReference type="InterPro" id="IPR050953">
    <property type="entry name" value="N4_N6_ade-DNA_methylase"/>
</dbReference>
<dbReference type="PRINTS" id="PR00507">
    <property type="entry name" value="N12N6MTFRASE"/>
</dbReference>
<comment type="catalytic activity">
    <reaction evidence="4">
        <text>a 2'-deoxyadenosine in DNA + S-adenosyl-L-methionine = an N(6)-methyl-2'-deoxyadenosine in DNA + S-adenosyl-L-homocysteine + H(+)</text>
        <dbReference type="Rhea" id="RHEA:15197"/>
        <dbReference type="Rhea" id="RHEA-COMP:12418"/>
        <dbReference type="Rhea" id="RHEA-COMP:12419"/>
        <dbReference type="ChEBI" id="CHEBI:15378"/>
        <dbReference type="ChEBI" id="CHEBI:57856"/>
        <dbReference type="ChEBI" id="CHEBI:59789"/>
        <dbReference type="ChEBI" id="CHEBI:90615"/>
        <dbReference type="ChEBI" id="CHEBI:90616"/>
        <dbReference type="EC" id="2.1.1.72"/>
    </reaction>
</comment>
<evidence type="ECO:0000313" key="6">
    <source>
        <dbReference type="EMBL" id="KIQ70200.1"/>
    </source>
</evidence>
<dbReference type="GO" id="GO:0009007">
    <property type="term" value="F:site-specific DNA-methyltransferase (adenine-specific) activity"/>
    <property type="evidence" value="ECO:0007669"/>
    <property type="project" value="UniProtKB-EC"/>
</dbReference>
<keyword evidence="2 6" id="KW-0489">Methyltransferase</keyword>
<gene>
    <name evidence="6" type="ORF">Wenmar_01159</name>
</gene>
<dbReference type="PANTHER" id="PTHR33841">
    <property type="entry name" value="DNA METHYLTRANSFERASE YEEA-RELATED"/>
    <property type="match status" value="1"/>
</dbReference>
<dbReference type="PATRIC" id="fig|1123501.6.peg.1231"/>
<dbReference type="Pfam" id="PF20473">
    <property type="entry name" value="MmeI_Mtase"/>
    <property type="match status" value="1"/>
</dbReference>
<evidence type="ECO:0000259" key="5">
    <source>
        <dbReference type="Pfam" id="PF20473"/>
    </source>
</evidence>
<dbReference type="SUPFAM" id="SSF53335">
    <property type="entry name" value="S-adenosyl-L-methionine-dependent methyltransferases"/>
    <property type="match status" value="1"/>
</dbReference>
<dbReference type="PANTHER" id="PTHR33841:SF1">
    <property type="entry name" value="DNA METHYLTRANSFERASE A"/>
    <property type="match status" value="1"/>
</dbReference>
<evidence type="ECO:0000256" key="3">
    <source>
        <dbReference type="ARBA" id="ARBA00022679"/>
    </source>
</evidence>
<dbReference type="InterPro" id="IPR029063">
    <property type="entry name" value="SAM-dependent_MTases_sf"/>
</dbReference>